<evidence type="ECO:0000313" key="3">
    <source>
        <dbReference type="Proteomes" id="UP000761411"/>
    </source>
</evidence>
<evidence type="ECO:0000313" key="2">
    <source>
        <dbReference type="EMBL" id="MBS8265935.1"/>
    </source>
</evidence>
<name>A0A944CMY2_9BACI</name>
<protein>
    <recommendedName>
        <fullName evidence="1">Aerobactin siderophore biosynthesis IucA/IucC-like C-terminal domain-containing protein</fullName>
    </recommendedName>
</protein>
<dbReference type="Proteomes" id="UP000761411">
    <property type="component" value="Unassembled WGS sequence"/>
</dbReference>
<sequence>MMAELTQNEIAILANYRFVVAEPEKDVQIDFRPFLDEATMGVYLKRFNKGLKAPDMKTAASVFMKRHAFLAVLYLYSMSVFNKKLNVSPGNIILADAIKDGLWLPEFYLKNKSTDVCPAAGKREEWRMEAVRHLFVDNLFPVMDAISKSAKISKLILWENVAVYIFWLYEKILSQTEDHDVKARAAEDFSFLVKSAPGKLFGRHHNNPIARFYSEPVYLEETDSYIRLRKTCCFSYMLKEKGSYCKTCPRTCGLNEGV</sequence>
<dbReference type="InterPro" id="IPR022770">
    <property type="entry name" value="IucA/IucC-like_C"/>
</dbReference>
<feature type="domain" description="Aerobactin siderophore biosynthesis IucA/IucC-like C-terminal" evidence="1">
    <location>
        <begin position="80"/>
        <end position="179"/>
    </location>
</feature>
<organism evidence="2 3">
    <name type="scientific">Mesobacillus boroniphilus</name>
    <dbReference type="NCBI Taxonomy" id="308892"/>
    <lineage>
        <taxon>Bacteria</taxon>
        <taxon>Bacillati</taxon>
        <taxon>Bacillota</taxon>
        <taxon>Bacilli</taxon>
        <taxon>Bacillales</taxon>
        <taxon>Bacillaceae</taxon>
        <taxon>Mesobacillus</taxon>
    </lineage>
</organism>
<reference evidence="2 3" key="1">
    <citation type="journal article" date="2021" name="Microorganisms">
        <title>Bacterial Dimethylsulfoniopropionate Biosynthesis in the East China Sea.</title>
        <authorList>
            <person name="Liu J."/>
            <person name="Zhang Y."/>
            <person name="Liu J."/>
            <person name="Zhong H."/>
            <person name="Williams B.T."/>
            <person name="Zheng Y."/>
            <person name="Curson A.R.J."/>
            <person name="Sun C."/>
            <person name="Sun H."/>
            <person name="Song D."/>
            <person name="Wagner Mackenzie B."/>
            <person name="Bermejo Martinez A."/>
            <person name="Todd J.D."/>
            <person name="Zhang X.H."/>
        </authorList>
    </citation>
    <scope>NUCLEOTIDE SEQUENCE [LARGE SCALE GENOMIC DNA]</scope>
    <source>
        <strain evidence="2 3">ESS08</strain>
    </source>
</reference>
<gene>
    <name evidence="2" type="ORF">DYI25_16025</name>
</gene>
<dbReference type="AlphaFoldDB" id="A0A944CMY2"/>
<evidence type="ECO:0000259" key="1">
    <source>
        <dbReference type="Pfam" id="PF06276"/>
    </source>
</evidence>
<accession>A0A944CMY2</accession>
<dbReference type="Pfam" id="PF06276">
    <property type="entry name" value="FhuF"/>
    <property type="match status" value="1"/>
</dbReference>
<dbReference type="GO" id="GO:0051537">
    <property type="term" value="F:2 iron, 2 sulfur cluster binding"/>
    <property type="evidence" value="ECO:0007669"/>
    <property type="project" value="InterPro"/>
</dbReference>
<dbReference type="GO" id="GO:0003824">
    <property type="term" value="F:catalytic activity"/>
    <property type="evidence" value="ECO:0007669"/>
    <property type="project" value="UniProtKB-ARBA"/>
</dbReference>
<dbReference type="EMBL" id="QTKX01000002">
    <property type="protein sequence ID" value="MBS8265935.1"/>
    <property type="molecule type" value="Genomic_DNA"/>
</dbReference>
<dbReference type="RefSeq" id="WP_213371262.1">
    <property type="nucleotide sequence ID" value="NZ_QTKX01000002.1"/>
</dbReference>
<proteinExistence type="predicted"/>
<keyword evidence="3" id="KW-1185">Reference proteome</keyword>
<comment type="caution">
    <text evidence="2">The sequence shown here is derived from an EMBL/GenBank/DDBJ whole genome shotgun (WGS) entry which is preliminary data.</text>
</comment>